<feature type="region of interest" description="Disordered" evidence="1">
    <location>
        <begin position="454"/>
        <end position="492"/>
    </location>
</feature>
<comment type="caution">
    <text evidence="3">The sequence shown here is derived from an EMBL/GenBank/DDBJ whole genome shotgun (WGS) entry which is preliminary data.</text>
</comment>
<evidence type="ECO:0000313" key="4">
    <source>
        <dbReference type="Proteomes" id="UP000619260"/>
    </source>
</evidence>
<evidence type="ECO:0000313" key="3">
    <source>
        <dbReference type="EMBL" id="GIJ44366.1"/>
    </source>
</evidence>
<keyword evidence="2" id="KW-1133">Transmembrane helix</keyword>
<dbReference type="EMBL" id="BOPF01000003">
    <property type="protein sequence ID" value="GIJ44366.1"/>
    <property type="molecule type" value="Genomic_DNA"/>
</dbReference>
<reference evidence="3" key="1">
    <citation type="submission" date="2021-01" db="EMBL/GenBank/DDBJ databases">
        <title>Whole genome shotgun sequence of Virgisporangium aliadipatigenens NBRC 105644.</title>
        <authorList>
            <person name="Komaki H."/>
            <person name="Tamura T."/>
        </authorList>
    </citation>
    <scope>NUCLEOTIDE SEQUENCE</scope>
    <source>
        <strain evidence="3">NBRC 105644</strain>
    </source>
</reference>
<evidence type="ECO:0000256" key="2">
    <source>
        <dbReference type="SAM" id="Phobius"/>
    </source>
</evidence>
<proteinExistence type="predicted"/>
<protein>
    <submittedName>
        <fullName evidence="3">Uncharacterized protein</fullName>
    </submittedName>
</protein>
<feature type="transmembrane region" description="Helical" evidence="2">
    <location>
        <begin position="430"/>
        <end position="446"/>
    </location>
</feature>
<evidence type="ECO:0000256" key="1">
    <source>
        <dbReference type="SAM" id="MobiDB-lite"/>
    </source>
</evidence>
<feature type="transmembrane region" description="Helical" evidence="2">
    <location>
        <begin position="7"/>
        <end position="26"/>
    </location>
</feature>
<accession>A0A8J4DP01</accession>
<keyword evidence="2" id="KW-0812">Transmembrane</keyword>
<feature type="transmembrane region" description="Helical" evidence="2">
    <location>
        <begin position="224"/>
        <end position="246"/>
    </location>
</feature>
<dbReference type="Proteomes" id="UP000619260">
    <property type="component" value="Unassembled WGS sequence"/>
</dbReference>
<dbReference type="AlphaFoldDB" id="A0A8J4DP01"/>
<feature type="transmembrane region" description="Helical" evidence="2">
    <location>
        <begin position="310"/>
        <end position="331"/>
    </location>
</feature>
<feature type="transmembrane region" description="Helical" evidence="2">
    <location>
        <begin position="92"/>
        <end position="117"/>
    </location>
</feature>
<dbReference type="RefSeq" id="WP_203897913.1">
    <property type="nucleotide sequence ID" value="NZ_BOPF01000003.1"/>
</dbReference>
<gene>
    <name evidence="3" type="ORF">Val02_12520</name>
</gene>
<feature type="compositionally biased region" description="Basic and acidic residues" evidence="1">
    <location>
        <begin position="481"/>
        <end position="492"/>
    </location>
</feature>
<keyword evidence="2" id="KW-0472">Membrane</keyword>
<name>A0A8J4DP01_9ACTN</name>
<keyword evidence="4" id="KW-1185">Reference proteome</keyword>
<feature type="transmembrane region" description="Helical" evidence="2">
    <location>
        <begin position="129"/>
        <end position="150"/>
    </location>
</feature>
<feature type="transmembrane region" description="Helical" evidence="2">
    <location>
        <begin position="198"/>
        <end position="217"/>
    </location>
</feature>
<organism evidence="3 4">
    <name type="scientific">Virgisporangium aliadipatigenens</name>
    <dbReference type="NCBI Taxonomy" id="741659"/>
    <lineage>
        <taxon>Bacteria</taxon>
        <taxon>Bacillati</taxon>
        <taxon>Actinomycetota</taxon>
        <taxon>Actinomycetes</taxon>
        <taxon>Micromonosporales</taxon>
        <taxon>Micromonosporaceae</taxon>
        <taxon>Virgisporangium</taxon>
    </lineage>
</organism>
<feature type="transmembrane region" description="Helical" evidence="2">
    <location>
        <begin position="281"/>
        <end position="301"/>
    </location>
</feature>
<sequence>MTERRVLTGITVLAGIVFFVAVRLRLPALPMGDEPHYLALAQALVKYHSFDPTPVYLHRDYWEYYATEIDPHVGVVDGRAVPFHNVGLPLLIALPFAVAGRAGAHLVTWLCAVATVWHMFRLLRDLRMPVWTAGVVTVAMTFGTTVYVYASMLFVEPVGTLVVLYAVRVALKGWDAGPWRFALASAGVGYLPWVHGRYAIFPVTFAVLFSWRIWTAVGRRRAPYLWALVPMTALVGAQETFNMIMYRSLSPAPGNTGALDDGLFRLSPDRGLLFLAFDGRFGMLSNFPVVVLAVAGILLCLNRAHRDTNAILLATTVPYTILISTFPSWHAGFSPPGRLLSTVVPPLAYYVAVVLRRLPGTLYAIEAAVAYAFTMSALSDVHPLERFRWNSHGGNAPLQRMADLLGTSLPQFVPMARADNRIDPPGEVRFTAWLVATAAVVAFVWWRGRIRAGRKGDGRPMEQDVTPNGSGPVGTTAADGAGRRRDRAGVRS</sequence>